<evidence type="ECO:0000256" key="5">
    <source>
        <dbReference type="ARBA" id="ARBA00022729"/>
    </source>
</evidence>
<evidence type="ECO:0000256" key="2">
    <source>
        <dbReference type="ARBA" id="ARBA00022448"/>
    </source>
</evidence>
<evidence type="ECO:0000256" key="7">
    <source>
        <dbReference type="ARBA" id="ARBA00023114"/>
    </source>
</evidence>
<comment type="similarity">
    <text evidence="1 10">Belongs to the alphaproteobacteria porin family.</text>
</comment>
<evidence type="ECO:0000256" key="6">
    <source>
        <dbReference type="ARBA" id="ARBA00023065"/>
    </source>
</evidence>
<dbReference type="EMBL" id="JABBGK010000001">
    <property type="protein sequence ID" value="NML74275.1"/>
    <property type="molecule type" value="Genomic_DNA"/>
</dbReference>
<gene>
    <name evidence="11" type="ORF">HHL25_09095</name>
</gene>
<keyword evidence="2 10" id="KW-0813">Transport</keyword>
<evidence type="ECO:0000313" key="11">
    <source>
        <dbReference type="EMBL" id="NML74275.1"/>
    </source>
</evidence>
<keyword evidence="8 10" id="KW-0472">Membrane</keyword>
<keyword evidence="3 10" id="KW-1134">Transmembrane beta strand</keyword>
<dbReference type="AlphaFoldDB" id="A0A7Y0AVH8"/>
<dbReference type="SUPFAM" id="SSF56935">
    <property type="entry name" value="Porins"/>
    <property type="match status" value="1"/>
</dbReference>
<sequence>MNIKSLLLGSAAALAVVSGAQAADAIVAAEPEPMEYVRVCDAFGTGYFYIPGTETCLKIGGEVRATVYFQDEAYDTADGEGDDWDSEVRTRLTVSAKNDSELGTIGSFIQFQSNDAESGFYARQAYITVGGFKVGHAATFIDDFDGPGESDLFYTTTRFHTASYTYSSDAFTVGLGVDDLSGFYIDNEVGIEATASGTFGAVTATAWAAYDIEAEEVALAGVLAAEVGPGTAYLMGAYSSGNNAYTETDGVGVDTAEWGVGAAYSYKATEKLTITGQALYYGDVNFVDDLDAWAADVLVEYQLAEGLKASADVMYLDSDAAGDDGTWGGYIRLTRSF</sequence>
<dbReference type="GO" id="GO:0015288">
    <property type="term" value="F:porin activity"/>
    <property type="evidence" value="ECO:0007669"/>
    <property type="project" value="UniProtKB-KW"/>
</dbReference>
<organism evidence="11 12">
    <name type="scientific">Rhizobium terricola</name>
    <dbReference type="NCBI Taxonomy" id="2728849"/>
    <lineage>
        <taxon>Bacteria</taxon>
        <taxon>Pseudomonadati</taxon>
        <taxon>Pseudomonadota</taxon>
        <taxon>Alphaproteobacteria</taxon>
        <taxon>Hyphomicrobiales</taxon>
        <taxon>Rhizobiaceae</taxon>
        <taxon>Rhizobium/Agrobacterium group</taxon>
        <taxon>Rhizobium</taxon>
    </lineage>
</organism>
<evidence type="ECO:0000256" key="10">
    <source>
        <dbReference type="RuleBase" id="RU364005"/>
    </source>
</evidence>
<comment type="caution">
    <text evidence="11">The sequence shown here is derived from an EMBL/GenBank/DDBJ whole genome shotgun (WGS) entry which is preliminary data.</text>
</comment>
<feature type="chain" id="PRO_5031604849" description="Porin" evidence="10">
    <location>
        <begin position="23"/>
        <end position="337"/>
    </location>
</feature>
<accession>A0A7Y0AVH8</accession>
<dbReference type="Pfam" id="PF02530">
    <property type="entry name" value="Porin_2"/>
    <property type="match status" value="1"/>
</dbReference>
<evidence type="ECO:0000256" key="3">
    <source>
        <dbReference type="ARBA" id="ARBA00022452"/>
    </source>
</evidence>
<comment type="subcellular location">
    <subcellularLocation>
        <location evidence="10">Cell outer membrane</location>
        <topology evidence="10">Multi-pass membrane protein</topology>
    </subcellularLocation>
</comment>
<proteinExistence type="inferred from homology"/>
<keyword evidence="12" id="KW-1185">Reference proteome</keyword>
<keyword evidence="7 10" id="KW-0626">Porin</keyword>
<keyword evidence="4 10" id="KW-0812">Transmembrane</keyword>
<comment type="domain">
    <text evidence="10">Consists of 16-stranded beta-barrel sheets, with large surface-exposed loops, that form a transmembrane pore at the center of each barrel. The pore is partially ocluded by a peptide loop that folds into the pore lumen.</text>
</comment>
<keyword evidence="5 10" id="KW-0732">Signal</keyword>
<dbReference type="RefSeq" id="WP_169589271.1">
    <property type="nucleotide sequence ID" value="NZ_JABBGK010000001.1"/>
</dbReference>
<dbReference type="InterPro" id="IPR003684">
    <property type="entry name" value="Porin_alphabac"/>
</dbReference>
<keyword evidence="9 10" id="KW-0998">Cell outer membrane</keyword>
<evidence type="ECO:0000313" key="12">
    <source>
        <dbReference type="Proteomes" id="UP000541470"/>
    </source>
</evidence>
<evidence type="ECO:0000256" key="1">
    <source>
        <dbReference type="ARBA" id="ARBA00009521"/>
    </source>
</evidence>
<comment type="function">
    <text evidence="10">Forms passive diffusion pores that allow small molecular weight hydrophilic materials across the outer membrane.</text>
</comment>
<dbReference type="Proteomes" id="UP000541470">
    <property type="component" value="Unassembled WGS sequence"/>
</dbReference>
<keyword evidence="6 10" id="KW-0406">Ion transport</keyword>
<dbReference type="GO" id="GO:0009279">
    <property type="term" value="C:cell outer membrane"/>
    <property type="evidence" value="ECO:0007669"/>
    <property type="project" value="UniProtKB-SubCell"/>
</dbReference>
<protein>
    <recommendedName>
        <fullName evidence="10">Porin</fullName>
    </recommendedName>
</protein>
<name>A0A7Y0AVH8_9HYPH</name>
<evidence type="ECO:0000256" key="4">
    <source>
        <dbReference type="ARBA" id="ARBA00022692"/>
    </source>
</evidence>
<evidence type="ECO:0000256" key="8">
    <source>
        <dbReference type="ARBA" id="ARBA00023136"/>
    </source>
</evidence>
<dbReference type="GO" id="GO:0046930">
    <property type="term" value="C:pore complex"/>
    <property type="evidence" value="ECO:0007669"/>
    <property type="project" value="UniProtKB-KW"/>
</dbReference>
<reference evidence="11 12" key="1">
    <citation type="submission" date="2020-04" db="EMBL/GenBank/DDBJ databases">
        <title>Rhizobium sp. S-51 isolated from soil.</title>
        <authorList>
            <person name="Dahal R.H."/>
        </authorList>
    </citation>
    <scope>NUCLEOTIDE SEQUENCE [LARGE SCALE GENOMIC DNA]</scope>
    <source>
        <strain evidence="11 12">S-51</strain>
    </source>
</reference>
<feature type="signal peptide" evidence="10">
    <location>
        <begin position="1"/>
        <end position="22"/>
    </location>
</feature>
<evidence type="ECO:0000256" key="9">
    <source>
        <dbReference type="ARBA" id="ARBA00023237"/>
    </source>
</evidence>
<dbReference type="GO" id="GO:0006811">
    <property type="term" value="P:monoatomic ion transport"/>
    <property type="evidence" value="ECO:0007669"/>
    <property type="project" value="UniProtKB-KW"/>
</dbReference>